<protein>
    <submittedName>
        <fullName evidence="2">Uncharacterized protein</fullName>
    </submittedName>
</protein>
<gene>
    <name evidence="2" type="ORF">GA0070606_3428</name>
</gene>
<feature type="region of interest" description="Disordered" evidence="1">
    <location>
        <begin position="68"/>
        <end position="89"/>
    </location>
</feature>
<keyword evidence="3" id="KW-1185">Reference proteome</keyword>
<sequence>MAVRLVSVPAGHLNPQPKLVMPVIVGHGTLIVHVDNLGYAGHRLAAIDLALCHLGVRSIERICTTETNHRDKQKHRTHTRRVLSEQIYT</sequence>
<dbReference type="Proteomes" id="UP000199001">
    <property type="component" value="Unassembled WGS sequence"/>
</dbReference>
<evidence type="ECO:0000313" key="2">
    <source>
        <dbReference type="EMBL" id="SCL61373.1"/>
    </source>
</evidence>
<feature type="compositionally biased region" description="Basic residues" evidence="1">
    <location>
        <begin position="71"/>
        <end position="81"/>
    </location>
</feature>
<reference evidence="3" key="1">
    <citation type="submission" date="2016-06" db="EMBL/GenBank/DDBJ databases">
        <authorList>
            <person name="Varghese N."/>
            <person name="Submissions Spin"/>
        </authorList>
    </citation>
    <scope>NUCLEOTIDE SEQUENCE [LARGE SCALE GENOMIC DNA]</scope>
    <source>
        <strain evidence="3">DSM 43903</strain>
    </source>
</reference>
<evidence type="ECO:0000256" key="1">
    <source>
        <dbReference type="SAM" id="MobiDB-lite"/>
    </source>
</evidence>
<name>A0A1C6V4S7_9ACTN</name>
<proteinExistence type="predicted"/>
<dbReference type="EMBL" id="FMHZ01000002">
    <property type="protein sequence ID" value="SCL61373.1"/>
    <property type="molecule type" value="Genomic_DNA"/>
</dbReference>
<accession>A0A1C6V4S7</accession>
<organism evidence="2 3">
    <name type="scientific">Micromonospora citrea</name>
    <dbReference type="NCBI Taxonomy" id="47855"/>
    <lineage>
        <taxon>Bacteria</taxon>
        <taxon>Bacillati</taxon>
        <taxon>Actinomycetota</taxon>
        <taxon>Actinomycetes</taxon>
        <taxon>Micromonosporales</taxon>
        <taxon>Micromonosporaceae</taxon>
        <taxon>Micromonospora</taxon>
    </lineage>
</organism>
<dbReference type="AlphaFoldDB" id="A0A1C6V4S7"/>
<evidence type="ECO:0000313" key="3">
    <source>
        <dbReference type="Proteomes" id="UP000199001"/>
    </source>
</evidence>